<dbReference type="Gene3D" id="3.40.50.300">
    <property type="entry name" value="P-loop containing nucleotide triphosphate hydrolases"/>
    <property type="match status" value="1"/>
</dbReference>
<accession>A0ABY3YTF0</accession>
<dbReference type="EMBL" id="CP094298">
    <property type="protein sequence ID" value="UNZ01030.1"/>
    <property type="molecule type" value="Genomic_DNA"/>
</dbReference>
<organism evidence="2 3">
    <name type="scientific">Streptomyces rimosus subsp. rimosus</name>
    <dbReference type="NCBI Taxonomy" id="132474"/>
    <lineage>
        <taxon>Bacteria</taxon>
        <taxon>Bacillati</taxon>
        <taxon>Actinomycetota</taxon>
        <taxon>Actinomycetes</taxon>
        <taxon>Kitasatosporales</taxon>
        <taxon>Streptomycetaceae</taxon>
        <taxon>Streptomyces</taxon>
    </lineage>
</organism>
<gene>
    <name evidence="2" type="ORF">SRIMR7_02645</name>
</gene>
<dbReference type="Gene3D" id="2.60.40.10">
    <property type="entry name" value="Immunoglobulins"/>
    <property type="match status" value="1"/>
</dbReference>
<feature type="region of interest" description="Disordered" evidence="1">
    <location>
        <begin position="405"/>
        <end position="434"/>
    </location>
</feature>
<feature type="compositionally biased region" description="Polar residues" evidence="1">
    <location>
        <begin position="544"/>
        <end position="559"/>
    </location>
</feature>
<protein>
    <recommendedName>
        <fullName evidence="4">AAA+ ATPase domain-containing protein</fullName>
    </recommendedName>
</protein>
<reference evidence="2 3" key="1">
    <citation type="submission" date="2022-03" db="EMBL/GenBank/DDBJ databases">
        <title>Complete genome of Streptomyces rimosus ssp. rimosus R7 (=ATCC 10970).</title>
        <authorList>
            <person name="Beganovic S."/>
            <person name="Ruckert C."/>
            <person name="Busche T."/>
            <person name="Kalinowski J."/>
            <person name="Wittmann C."/>
        </authorList>
    </citation>
    <scope>NUCLEOTIDE SEQUENCE [LARGE SCALE GENOMIC DNA]</scope>
    <source>
        <strain evidence="2 3">R7</strain>
    </source>
</reference>
<feature type="compositionally biased region" description="Pro residues" evidence="1">
    <location>
        <begin position="518"/>
        <end position="530"/>
    </location>
</feature>
<dbReference type="InterPro" id="IPR027417">
    <property type="entry name" value="P-loop_NTPase"/>
</dbReference>
<feature type="region of interest" description="Disordered" evidence="1">
    <location>
        <begin position="461"/>
        <end position="559"/>
    </location>
</feature>
<evidence type="ECO:0000313" key="3">
    <source>
        <dbReference type="Proteomes" id="UP000829494"/>
    </source>
</evidence>
<keyword evidence="3" id="KW-1185">Reference proteome</keyword>
<name>A0ABY3YTF0_STRRM</name>
<dbReference type="InterPro" id="IPR013783">
    <property type="entry name" value="Ig-like_fold"/>
</dbReference>
<evidence type="ECO:0000313" key="2">
    <source>
        <dbReference type="EMBL" id="UNZ01030.1"/>
    </source>
</evidence>
<dbReference type="RefSeq" id="WP_003979326.1">
    <property type="nucleotide sequence ID" value="NZ_JOCO01000019.1"/>
</dbReference>
<sequence>MLLGRDGERARIDTRLAEGYAVRVHGPPGSGRTALLSRVAADRGPDAPVVFVQAAGLGVEDVLQQIFQSCYDTEDYKPGTARLKRLMAPVEALVVVDDFEDPDPGGLAALRDALPGCDVLASSTEHGSAESGAGIRACRIGGLPVSASLALLEQELQRPLSDAEARDAARFAAEVHGHPRALVASAALLEAGGSAAATAFTADEAAVASGLAGRLGQEAARLLGALCAFHPLPVPTALLGAVGAGTPAPGALAELQQLRLVTRESGGYRAGGQLAVLTAQRSGALRTASGAAPALADWISQRPGRREVAAGTGLVRRALASAAQQGHDTAVRDLARAAAPVLARSLCWGAWKEALTLGGAAATRLGATKDMRYFAQEEDVRRKALGLASATAALASAAGGITAGQAIGGTGPTTADSPQEGGAEPPDGSGSAASTPLAAGIGVMVLGVGGLLAGLLTAGGDSPPAARSGPTSHSAPGFTTAPGHHGTHAPSRPGAGGSSEKPAERGTSQGGRSRLPASGPPDMPSYPDTPPSSSRRPSDCQLEGESSSQFPTVRVGSESSRTLTYTGYNCDTKEHVTFSIIPQTQPPSLTVQHQGCSTTGDRQIVCTLVVTFRPQAPGSYTARLEVAHDNDRIGMTIPAEASATMESPSEATASPGI</sequence>
<evidence type="ECO:0008006" key="4">
    <source>
        <dbReference type="Google" id="ProtNLM"/>
    </source>
</evidence>
<proteinExistence type="predicted"/>
<evidence type="ECO:0000256" key="1">
    <source>
        <dbReference type="SAM" id="MobiDB-lite"/>
    </source>
</evidence>
<dbReference type="SUPFAM" id="SSF52540">
    <property type="entry name" value="P-loop containing nucleoside triphosphate hydrolases"/>
    <property type="match status" value="1"/>
</dbReference>
<dbReference type="Proteomes" id="UP000829494">
    <property type="component" value="Chromosome"/>
</dbReference>